<evidence type="ECO:0000256" key="1">
    <source>
        <dbReference type="ARBA" id="ARBA00022722"/>
    </source>
</evidence>
<dbReference type="PANTHER" id="PTHR34353:SF2">
    <property type="entry name" value="CRISPR-ASSOCIATED ENDONUCLEASE CAS1 1"/>
    <property type="match status" value="1"/>
</dbReference>
<feature type="binding site" evidence="10">
    <location>
        <position position="233"/>
    </location>
    <ligand>
        <name>Mn(2+)</name>
        <dbReference type="ChEBI" id="CHEBI:29035"/>
    </ligand>
</feature>
<evidence type="ECO:0000256" key="3">
    <source>
        <dbReference type="ARBA" id="ARBA00022759"/>
    </source>
</evidence>
<evidence type="ECO:0000256" key="9">
    <source>
        <dbReference type="ARBA" id="ARBA00038592"/>
    </source>
</evidence>
<dbReference type="GO" id="GO:0043571">
    <property type="term" value="P:maintenance of CRISPR repeat elements"/>
    <property type="evidence" value="ECO:0007669"/>
    <property type="project" value="UniProtKB-UniRule"/>
</dbReference>
<sequence length="338" mass="40549">MYLQEFILVIMLSQSDFDNKKLLFINSSDESFRKLKFSNDNIEVWDDKNKKLNKISCHIIFAVFIIGECTLSSKLIKEFKEMGISLFLLNNRLRTISELVCVAEGNYLLRLKQYSLSEKTEFLMAKKLVLNKLENQIDLLEEYKNRDFTSLRYDARRGLLNDVSFCSIQGTEGFIASRYFSFIFEEQGWRRRAPTAKEDIINFLLDIGYSMLFNLVDSCLRLYGFDTYKGFYHRLFFQRKSLSCDIMEPFRVLVDKEVLKAYNLKIVNEKDFKYYNGYYHFKRPDYSYKYVKLFGKMLTKYKDEIYRYCTQFYKHISDPTKHEFPIYSYKNKNDFTNI</sequence>
<gene>
    <name evidence="10 11" type="primary">cas1</name>
    <name evidence="11" type="ORF">D6810_03370</name>
</gene>
<dbReference type="PANTHER" id="PTHR34353">
    <property type="entry name" value="CRISPR-ASSOCIATED ENDONUCLEASE CAS1 1"/>
    <property type="match status" value="1"/>
</dbReference>
<dbReference type="Pfam" id="PF01867">
    <property type="entry name" value="Cas_Cas1"/>
    <property type="match status" value="1"/>
</dbReference>
<comment type="subunit">
    <text evidence="9 10">Homodimer, forms a heterotetramer with a Cas2 homodimer.</text>
</comment>
<dbReference type="GO" id="GO:0016787">
    <property type="term" value="F:hydrolase activity"/>
    <property type="evidence" value="ECO:0007669"/>
    <property type="project" value="UniProtKB-KW"/>
</dbReference>
<dbReference type="InterPro" id="IPR042206">
    <property type="entry name" value="CRISPR-assoc_Cas1_C"/>
</dbReference>
<dbReference type="GO" id="GO:0051607">
    <property type="term" value="P:defense response to virus"/>
    <property type="evidence" value="ECO:0007669"/>
    <property type="project" value="UniProtKB-UniRule"/>
</dbReference>
<evidence type="ECO:0000313" key="11">
    <source>
        <dbReference type="EMBL" id="RMD76636.1"/>
    </source>
</evidence>
<keyword evidence="8 10" id="KW-0464">Manganese</keyword>
<keyword evidence="3 10" id="KW-0255">Endonuclease</keyword>
<evidence type="ECO:0000256" key="7">
    <source>
        <dbReference type="ARBA" id="ARBA00023125"/>
    </source>
</evidence>
<dbReference type="GO" id="GO:0004519">
    <property type="term" value="F:endonuclease activity"/>
    <property type="evidence" value="ECO:0007669"/>
    <property type="project" value="UniProtKB-UniRule"/>
</dbReference>
<evidence type="ECO:0000256" key="8">
    <source>
        <dbReference type="ARBA" id="ARBA00023211"/>
    </source>
</evidence>
<evidence type="ECO:0000256" key="4">
    <source>
        <dbReference type="ARBA" id="ARBA00022801"/>
    </source>
</evidence>
<comment type="caution">
    <text evidence="11">The sequence shown here is derived from an EMBL/GenBank/DDBJ whole genome shotgun (WGS) entry which is preliminary data.</text>
</comment>
<keyword evidence="1 10" id="KW-0540">Nuclease</keyword>
<reference evidence="11 12" key="1">
    <citation type="submission" date="2018-10" db="EMBL/GenBank/DDBJ databases">
        <title>Thermophilic Lithotrophy and Phototrophy in an Intertidal, Iron-rich, Geothermal Spring.</title>
        <authorList>
            <person name="Ward L.M."/>
            <person name="Idei A."/>
            <person name="Nakagawa M."/>
            <person name="Ueno Y."/>
            <person name="Fischer W."/>
            <person name="Mcglynn S.E."/>
        </authorList>
    </citation>
    <scope>NUCLEOTIDE SEQUENCE [LARGE SCALE GENOMIC DNA]</scope>
    <source>
        <strain evidence="11">J137</strain>
    </source>
</reference>
<dbReference type="Proteomes" id="UP000269410">
    <property type="component" value="Unassembled WGS sequence"/>
</dbReference>
<evidence type="ECO:0000256" key="10">
    <source>
        <dbReference type="HAMAP-Rule" id="MF_01470"/>
    </source>
</evidence>
<dbReference type="Gene3D" id="3.100.10.20">
    <property type="entry name" value="CRISPR-associated endonuclease Cas1, N-terminal domain"/>
    <property type="match status" value="1"/>
</dbReference>
<feature type="binding site" evidence="10">
    <location>
        <position position="248"/>
    </location>
    <ligand>
        <name>Mn(2+)</name>
        <dbReference type="ChEBI" id="CHEBI:29035"/>
    </ligand>
</feature>
<evidence type="ECO:0000256" key="5">
    <source>
        <dbReference type="ARBA" id="ARBA00022842"/>
    </source>
</evidence>
<evidence type="ECO:0000256" key="6">
    <source>
        <dbReference type="ARBA" id="ARBA00023118"/>
    </source>
</evidence>
<evidence type="ECO:0000256" key="2">
    <source>
        <dbReference type="ARBA" id="ARBA00022723"/>
    </source>
</evidence>
<dbReference type="AlphaFoldDB" id="A0A3M0YZB9"/>
<organism evidence="11 12">
    <name type="scientific">Candidatus Dojkabacteria bacterium</name>
    <dbReference type="NCBI Taxonomy" id="2099670"/>
    <lineage>
        <taxon>Bacteria</taxon>
        <taxon>Candidatus Dojkabacteria</taxon>
    </lineage>
</organism>
<dbReference type="EMBL" id="RFKV01000116">
    <property type="protein sequence ID" value="RMD76636.1"/>
    <property type="molecule type" value="Genomic_DNA"/>
</dbReference>
<dbReference type="HAMAP" id="MF_01470">
    <property type="entry name" value="Cas1"/>
    <property type="match status" value="1"/>
</dbReference>
<keyword evidence="4 10" id="KW-0378">Hydrolase</keyword>
<name>A0A3M0YZB9_9BACT</name>
<comment type="function">
    <text evidence="10">CRISPR (clustered regularly interspaced short palindromic repeat), is an adaptive immune system that provides protection against mobile genetic elements (viruses, transposable elements and conjugative plasmids). CRISPR clusters contain spacers, sequences complementary to antecedent mobile elements, and target invading nucleic acids. CRISPR clusters are transcribed and processed into CRISPR RNA (crRNA). Acts as a dsDNA endonuclease. Involved in the integration of spacer DNA into the CRISPR cassette.</text>
</comment>
<dbReference type="CDD" id="cd09634">
    <property type="entry name" value="Cas1_I-II-III"/>
    <property type="match status" value="1"/>
</dbReference>
<comment type="cofactor">
    <cofactor evidence="10">
        <name>Mg(2+)</name>
        <dbReference type="ChEBI" id="CHEBI:18420"/>
    </cofactor>
    <cofactor evidence="10">
        <name>Mn(2+)</name>
        <dbReference type="ChEBI" id="CHEBI:29035"/>
    </cofactor>
</comment>
<dbReference type="InterPro" id="IPR002729">
    <property type="entry name" value="CRISPR-assoc_Cas1"/>
</dbReference>
<keyword evidence="5 10" id="KW-0460">Magnesium</keyword>
<keyword evidence="7 10" id="KW-0238">DNA-binding</keyword>
<dbReference type="NCBIfam" id="TIGR00287">
    <property type="entry name" value="cas1"/>
    <property type="match status" value="1"/>
</dbReference>
<dbReference type="GO" id="GO:0046872">
    <property type="term" value="F:metal ion binding"/>
    <property type="evidence" value="ECO:0007669"/>
    <property type="project" value="UniProtKB-UniRule"/>
</dbReference>
<evidence type="ECO:0000313" key="12">
    <source>
        <dbReference type="Proteomes" id="UP000269410"/>
    </source>
</evidence>
<protein>
    <recommendedName>
        <fullName evidence="10">CRISPR-associated endonuclease Cas1</fullName>
        <ecNumber evidence="10">3.1.-.-</ecNumber>
    </recommendedName>
</protein>
<feature type="binding site" evidence="10">
    <location>
        <position position="172"/>
    </location>
    <ligand>
        <name>Mn(2+)</name>
        <dbReference type="ChEBI" id="CHEBI:29035"/>
    </ligand>
</feature>
<dbReference type="Gene3D" id="1.20.120.920">
    <property type="entry name" value="CRISPR-associated endonuclease Cas1, C-terminal domain"/>
    <property type="match status" value="1"/>
</dbReference>
<dbReference type="EC" id="3.1.-.-" evidence="10"/>
<dbReference type="InterPro" id="IPR042211">
    <property type="entry name" value="CRISPR-assoc_Cas1_N"/>
</dbReference>
<keyword evidence="2 10" id="KW-0479">Metal-binding</keyword>
<accession>A0A3M0YZB9</accession>
<keyword evidence="6 10" id="KW-0051">Antiviral defense</keyword>
<dbReference type="InterPro" id="IPR050646">
    <property type="entry name" value="Cas1"/>
</dbReference>
<dbReference type="GO" id="GO:0003677">
    <property type="term" value="F:DNA binding"/>
    <property type="evidence" value="ECO:0007669"/>
    <property type="project" value="UniProtKB-KW"/>
</dbReference>
<comment type="similarity">
    <text evidence="10">Belongs to the CRISPR-associated endonuclease Cas1 family.</text>
</comment>
<proteinExistence type="inferred from homology"/>